<organism evidence="1 2">
    <name type="scientific">Paenibacillus mesotrionivorans</name>
    <dbReference type="NCBI Taxonomy" id="3160968"/>
    <lineage>
        <taxon>Bacteria</taxon>
        <taxon>Bacillati</taxon>
        <taxon>Bacillota</taxon>
        <taxon>Bacilli</taxon>
        <taxon>Bacillales</taxon>
        <taxon>Paenibacillaceae</taxon>
        <taxon>Paenibacillus</taxon>
    </lineage>
</organism>
<dbReference type="Proteomes" id="UP001631969">
    <property type="component" value="Unassembled WGS sequence"/>
</dbReference>
<comment type="caution">
    <text evidence="1">The sequence shown here is derived from an EMBL/GenBank/DDBJ whole genome shotgun (WGS) entry which is preliminary data.</text>
</comment>
<proteinExistence type="predicted"/>
<dbReference type="EMBL" id="JBJURJ010000017">
    <property type="protein sequence ID" value="MFM9331245.1"/>
    <property type="molecule type" value="Genomic_DNA"/>
</dbReference>
<gene>
    <name evidence="1" type="ORF">ACI1P1_23395</name>
</gene>
<sequence length="359" mass="39039">MGKKVSMQQIADMVGLSKYAVSKALAGKSGVSAKTRERIIETATQLGYLKQQKTQKSAGEQTKLGSEAASDYRLEPNKRAVVAVLMPNVRLQNMDSGFWGVIVNGIGNALSRLNLGMLILTEHTAEHLQTLLKPERLLGVIGVGDISTSMLLEVQRLGLPFVLTDHEDSLVPSDTVFASNMDSMAALTGHLLALGHRAFWFLGDTGFSRSFADRWMGYRKTLEEQDIQVDPRTGKLPLSGTDREANIRLLQKQLDGLPAGHPSLPTAWVCANDEIAMAALAVLEEKGIRVPEEVSVTGFDDIGESREANVPLTTVHVKKVQLGERAVAALLDRTRDPDKPFEKISLACELVIRSSTAGK</sequence>
<evidence type="ECO:0000313" key="1">
    <source>
        <dbReference type="EMBL" id="MFM9331245.1"/>
    </source>
</evidence>
<keyword evidence="1" id="KW-0238">DNA-binding</keyword>
<accession>A0ACC7P3D9</accession>
<keyword evidence="2" id="KW-1185">Reference proteome</keyword>
<evidence type="ECO:0000313" key="2">
    <source>
        <dbReference type="Proteomes" id="UP001631969"/>
    </source>
</evidence>
<protein>
    <submittedName>
        <fullName evidence="1">LacI family DNA-binding transcriptional regulator</fullName>
    </submittedName>
</protein>
<reference evidence="1" key="1">
    <citation type="submission" date="2024-12" db="EMBL/GenBank/DDBJ databases">
        <authorList>
            <person name="Wu N."/>
        </authorList>
    </citation>
    <scope>NUCLEOTIDE SEQUENCE</scope>
    <source>
        <strain evidence="1">P15</strain>
    </source>
</reference>
<name>A0ACC7P3D9_9BACL</name>